<evidence type="ECO:0000313" key="1">
    <source>
        <dbReference type="EMBL" id="HGW29814.1"/>
    </source>
</evidence>
<dbReference type="EMBL" id="DSRT01000147">
    <property type="protein sequence ID" value="HGW29814.1"/>
    <property type="molecule type" value="Genomic_DNA"/>
</dbReference>
<proteinExistence type="predicted"/>
<organism evidence="1">
    <name type="scientific">candidate division WWE3 bacterium</name>
    <dbReference type="NCBI Taxonomy" id="2053526"/>
    <lineage>
        <taxon>Bacteria</taxon>
        <taxon>Katanobacteria</taxon>
    </lineage>
</organism>
<reference evidence="1" key="1">
    <citation type="journal article" date="2020" name="mSystems">
        <title>Genome- and Community-Level Interaction Insights into Carbon Utilization and Element Cycling Functions of Hydrothermarchaeota in Hydrothermal Sediment.</title>
        <authorList>
            <person name="Zhou Z."/>
            <person name="Liu Y."/>
            <person name="Xu W."/>
            <person name="Pan J."/>
            <person name="Luo Z.H."/>
            <person name="Li M."/>
        </authorList>
    </citation>
    <scope>NUCLEOTIDE SEQUENCE [LARGE SCALE GENOMIC DNA]</scope>
    <source>
        <strain evidence="1">SpSt-417</strain>
    </source>
</reference>
<name>A0A7C4XGR1_UNCKA</name>
<comment type="caution">
    <text evidence="1">The sequence shown here is derived from an EMBL/GenBank/DDBJ whole genome shotgun (WGS) entry which is preliminary data.</text>
</comment>
<sequence>MHDIKINNLTVFDIYGASRVPISGSFNADTLASFFIEIWIPYFECEKCGKSSYCKYVQPDPHRRDRLKDIKCGVAAEAIRNFVKHTFGILTDLDETQLQHYLDGAFHFFKYVYSSEILNGSFVSSDHLEYFGDFAPLLYSQTKDVRENLNQLISHLQHIPNFRIKKDVILVEGESEKHFIDKLKETHLASLLDLIVETYKGKGNRRAQRIQMLLEKYKKDGYTIMLQGDSDGKTDKDIEKLISKQIIEKTKIFLFKFDFESSIPSKLIFFILQHLGFLKDITLEDFSSSRPNHLPLGVFLKEKFGIDLEVNGLKIKIADSLATILTQATWWSNEGFIKTELGRFLDFIQRRK</sequence>
<protein>
    <submittedName>
        <fullName evidence="1">Uncharacterized protein</fullName>
    </submittedName>
</protein>
<dbReference type="AlphaFoldDB" id="A0A7C4XGR1"/>
<accession>A0A7C4XGR1</accession>
<gene>
    <name evidence="1" type="ORF">ENR63_02745</name>
</gene>